<dbReference type="InterPro" id="IPR036388">
    <property type="entry name" value="WH-like_DNA-bd_sf"/>
</dbReference>
<dbReference type="InterPro" id="IPR036397">
    <property type="entry name" value="RNaseH_sf"/>
</dbReference>
<dbReference type="GO" id="GO:0003676">
    <property type="term" value="F:nucleic acid binding"/>
    <property type="evidence" value="ECO:0007669"/>
    <property type="project" value="InterPro"/>
</dbReference>
<dbReference type="Gene3D" id="3.30.420.10">
    <property type="entry name" value="Ribonuclease H-like superfamily/Ribonuclease H"/>
    <property type="match status" value="1"/>
</dbReference>
<evidence type="ECO:0000313" key="1">
    <source>
        <dbReference type="EMBL" id="CAF4509794.1"/>
    </source>
</evidence>
<dbReference type="Gene3D" id="1.10.10.10">
    <property type="entry name" value="Winged helix-like DNA-binding domain superfamily/Winged helix DNA-binding domain"/>
    <property type="match status" value="1"/>
</dbReference>
<protein>
    <recommendedName>
        <fullName evidence="3">Transposase</fullName>
    </recommendedName>
</protein>
<evidence type="ECO:0000313" key="2">
    <source>
        <dbReference type="Proteomes" id="UP000663851"/>
    </source>
</evidence>
<dbReference type="AlphaFoldDB" id="A0A820W403"/>
<dbReference type="Proteomes" id="UP000663851">
    <property type="component" value="Unassembled WGS sequence"/>
</dbReference>
<comment type="caution">
    <text evidence="1">The sequence shown here is derived from an EMBL/GenBank/DDBJ whole genome shotgun (WGS) entry which is preliminary data.</text>
</comment>
<organism evidence="1 2">
    <name type="scientific">Rotaria socialis</name>
    <dbReference type="NCBI Taxonomy" id="392032"/>
    <lineage>
        <taxon>Eukaryota</taxon>
        <taxon>Metazoa</taxon>
        <taxon>Spiralia</taxon>
        <taxon>Gnathifera</taxon>
        <taxon>Rotifera</taxon>
        <taxon>Eurotatoria</taxon>
        <taxon>Bdelloidea</taxon>
        <taxon>Philodinida</taxon>
        <taxon>Philodinidae</taxon>
        <taxon>Rotaria</taxon>
    </lineage>
</organism>
<evidence type="ECO:0008006" key="3">
    <source>
        <dbReference type="Google" id="ProtNLM"/>
    </source>
</evidence>
<gene>
    <name evidence="1" type="ORF">HFQ381_LOCUS28394</name>
</gene>
<sequence>MPQHEISRKLKISRHYVQQTIRKFNEFHTVATKPGAGRHSKLTNRQNRAIKLQQDGSLNSDKYIDILDKHLPTAFENFLPHSSHEILLQQDNARPHVSIKTRKIF</sequence>
<accession>A0A820W403</accession>
<name>A0A820W403_9BILA</name>
<reference evidence="1" key="1">
    <citation type="submission" date="2021-02" db="EMBL/GenBank/DDBJ databases">
        <authorList>
            <person name="Nowell W R."/>
        </authorList>
    </citation>
    <scope>NUCLEOTIDE SEQUENCE</scope>
</reference>
<dbReference type="EMBL" id="CAJOBO010004019">
    <property type="protein sequence ID" value="CAF4509794.1"/>
    <property type="molecule type" value="Genomic_DNA"/>
</dbReference>
<proteinExistence type="predicted"/>